<keyword evidence="6 12" id="KW-0375">Hydrogen ion transport</keyword>
<evidence type="ECO:0000256" key="7">
    <source>
        <dbReference type="ARBA" id="ARBA00022989"/>
    </source>
</evidence>
<dbReference type="EMBL" id="AP009353">
    <property type="protein sequence ID" value="BAF76614.1"/>
    <property type="molecule type" value="Genomic_DNA"/>
</dbReference>
<feature type="transmembrane region" description="Helical" evidence="13">
    <location>
        <begin position="6"/>
        <end position="26"/>
    </location>
</feature>
<keyword evidence="3 12" id="KW-0813">Transport</keyword>
<evidence type="ECO:0000256" key="4">
    <source>
        <dbReference type="ARBA" id="ARBA00022547"/>
    </source>
</evidence>
<accession>A7X7E2</accession>
<dbReference type="GeneID" id="5542241"/>
<evidence type="ECO:0000256" key="5">
    <source>
        <dbReference type="ARBA" id="ARBA00022692"/>
    </source>
</evidence>
<evidence type="ECO:0000256" key="2">
    <source>
        <dbReference type="ARBA" id="ARBA00008892"/>
    </source>
</evidence>
<protein>
    <recommendedName>
        <fullName evidence="12">ATP synthase complex subunit 8</fullName>
    </recommendedName>
</protein>
<keyword evidence="11" id="KW-0066">ATP synthesis</keyword>
<proteinExistence type="inferred from homology"/>
<keyword evidence="10 13" id="KW-0472">Membrane</keyword>
<evidence type="ECO:0000256" key="11">
    <source>
        <dbReference type="ARBA" id="ARBA00023310"/>
    </source>
</evidence>
<dbReference type="CTD" id="4509"/>
<evidence type="ECO:0000256" key="9">
    <source>
        <dbReference type="ARBA" id="ARBA00023128"/>
    </source>
</evidence>
<evidence type="ECO:0000256" key="1">
    <source>
        <dbReference type="ARBA" id="ARBA00004304"/>
    </source>
</evidence>
<dbReference type="GO" id="GO:0015986">
    <property type="term" value="P:proton motive force-driven ATP synthesis"/>
    <property type="evidence" value="ECO:0007669"/>
    <property type="project" value="InterPro"/>
</dbReference>
<dbReference type="Pfam" id="PF00895">
    <property type="entry name" value="ATP-synt_8"/>
    <property type="match status" value="1"/>
</dbReference>
<evidence type="ECO:0000256" key="6">
    <source>
        <dbReference type="ARBA" id="ARBA00022781"/>
    </source>
</evidence>
<gene>
    <name evidence="14" type="primary">atp8</name>
</gene>
<keyword evidence="9 12" id="KW-0496">Mitochondrion</keyword>
<sequence length="57" mass="6633">MPQLNPIPWVFFFLLAWSVFLFLSLSKFSETQSPVMNQDTLPVQTEGSQTNEFPLPW</sequence>
<dbReference type="AlphaFoldDB" id="A7X7E2"/>
<evidence type="ECO:0000256" key="12">
    <source>
        <dbReference type="RuleBase" id="RU003661"/>
    </source>
</evidence>
<organism evidence="14">
    <name type="scientific">Asymmetron sp. A TK-2007</name>
    <dbReference type="NCBI Taxonomy" id="426588"/>
    <lineage>
        <taxon>Eukaryota</taxon>
        <taxon>Metazoa</taxon>
        <taxon>Chordata</taxon>
        <taxon>Cephalochordata</taxon>
        <taxon>Leptocardii</taxon>
        <taxon>Amphioxiformes</taxon>
        <taxon>Branchiostomatidae</taxon>
        <taxon>Asymmetron</taxon>
    </lineage>
</organism>
<keyword evidence="7 13" id="KW-1133">Transmembrane helix</keyword>
<keyword evidence="8 12" id="KW-0406">Ion transport</keyword>
<evidence type="ECO:0000256" key="8">
    <source>
        <dbReference type="ARBA" id="ARBA00023065"/>
    </source>
</evidence>
<dbReference type="GO" id="GO:0045259">
    <property type="term" value="C:proton-transporting ATP synthase complex"/>
    <property type="evidence" value="ECO:0007669"/>
    <property type="project" value="UniProtKB-KW"/>
</dbReference>
<reference evidence="14" key="1">
    <citation type="journal article" date="2007" name="BMC Evol. Biol.">
        <title>Phylogenetic position of a whale-fall lancelet (Cephalochordata) inferred from whole mitochondrial genome sequences.</title>
        <authorList>
            <person name="Kon T."/>
            <person name="Nohara M."/>
            <person name="Yamanoue Y."/>
            <person name="Fujiwara Y."/>
            <person name="Nishida M."/>
            <person name="Nishikawa T."/>
        </authorList>
    </citation>
    <scope>NUCLEOTIDE SEQUENCE</scope>
</reference>
<dbReference type="InterPro" id="IPR001421">
    <property type="entry name" value="ATP8_metazoa"/>
</dbReference>
<name>A7X7E2_9BRAN</name>
<comment type="similarity">
    <text evidence="2 12">Belongs to the ATPase protein 8 family.</text>
</comment>
<dbReference type="RefSeq" id="YP_001434583.1">
    <property type="nucleotide sequence ID" value="NC_009775.1"/>
</dbReference>
<keyword evidence="5 12" id="KW-0812">Transmembrane</keyword>
<evidence type="ECO:0000256" key="10">
    <source>
        <dbReference type="ARBA" id="ARBA00023136"/>
    </source>
</evidence>
<comment type="subcellular location">
    <subcellularLocation>
        <location evidence="1 12">Mitochondrion membrane</location>
        <topology evidence="1 12">Single-pass membrane protein</topology>
    </subcellularLocation>
</comment>
<geneLocation type="mitochondrion" evidence="14"/>
<dbReference type="GO" id="GO:0031966">
    <property type="term" value="C:mitochondrial membrane"/>
    <property type="evidence" value="ECO:0007669"/>
    <property type="project" value="UniProtKB-SubCell"/>
</dbReference>
<keyword evidence="4 12" id="KW-0138">CF(0)</keyword>
<dbReference type="GO" id="GO:0015078">
    <property type="term" value="F:proton transmembrane transporter activity"/>
    <property type="evidence" value="ECO:0007669"/>
    <property type="project" value="InterPro"/>
</dbReference>
<evidence type="ECO:0000256" key="3">
    <source>
        <dbReference type="ARBA" id="ARBA00022448"/>
    </source>
</evidence>
<evidence type="ECO:0000256" key="13">
    <source>
        <dbReference type="SAM" id="Phobius"/>
    </source>
</evidence>
<evidence type="ECO:0000313" key="14">
    <source>
        <dbReference type="EMBL" id="BAF76614.1"/>
    </source>
</evidence>